<dbReference type="RefSeq" id="XP_014570723.1">
    <property type="nucleotide sequence ID" value="XM_014715237.1"/>
</dbReference>
<evidence type="ECO:0000313" key="3">
    <source>
        <dbReference type="EMBL" id="GAA94489.1"/>
    </source>
</evidence>
<dbReference type="OMA" id="PEAQACH"/>
<dbReference type="Pfam" id="PF07470">
    <property type="entry name" value="Glyco_hydro_88"/>
    <property type="match status" value="1"/>
</dbReference>
<dbReference type="HOGENOM" id="CLU_037534_0_0_1"/>
<dbReference type="InParanoid" id="G7DV79"/>
<dbReference type="PANTHER" id="PTHR41814:SF1">
    <property type="entry name" value="CELLULASE"/>
    <property type="match status" value="1"/>
</dbReference>
<dbReference type="SUPFAM" id="SSF48208">
    <property type="entry name" value="Six-hairpin glycosidases"/>
    <property type="match status" value="1"/>
</dbReference>
<evidence type="ECO:0000313" key="4">
    <source>
        <dbReference type="Proteomes" id="UP000009131"/>
    </source>
</evidence>
<gene>
    <name evidence="3" type="primary">Mo01141</name>
    <name evidence="3" type="ORF">E5Q_01141</name>
</gene>
<dbReference type="EMBL" id="BABT02000037">
    <property type="protein sequence ID" value="GAA94489.1"/>
    <property type="molecule type" value="Genomic_DNA"/>
</dbReference>
<sequence length="436" mass="46257">MGSTRQTCKRRRRLCGIAAAACLCQPALAVDLTYTPSTTPAGLSNDVLVSVAANLALIANASWEIGVRAEALTEWLYPSFSVYGSNPFVNGTPAASPDLVIDIANTLLATRPANGTNAESLIPGEGSTADPASIGVAVLLANKTSSTPNVGYADAATGQLNYLLTVAPRAPSGAISHRVEQVQLWSDSVYMSPPFIAYYGGMTSNVSLLQQAAQQCQLYYTAMVDETNLFRHVVDGDVTTQDPGHWATGNAWAAAGMLRVLATIEKTQFSDDLQAERTSLVTMAQTILTAAWQTTSENATLNYPDTNASASARFPDMASSALFAHATYRLATLGYDTQDSLVPAAERARVIVQNNIDSSGYLQNVVNPLNWGQILPSDQHSPEAQAFVLLMNVAWQDWEAVAMVSNTTTVSPLASAATKTFYAPLALALISLIALV</sequence>
<dbReference type="eggNOG" id="ENOG502RZ5C">
    <property type="taxonomic scope" value="Eukaryota"/>
</dbReference>
<dbReference type="InterPro" id="IPR008928">
    <property type="entry name" value="6-hairpin_glycosidase_sf"/>
</dbReference>
<keyword evidence="2" id="KW-0732">Signal</keyword>
<dbReference type="STRING" id="764103.G7DV79"/>
<feature type="chain" id="PRO_5009955547" description="Six-hairpin glycosidase" evidence="2">
    <location>
        <begin position="30"/>
        <end position="436"/>
    </location>
</feature>
<protein>
    <recommendedName>
        <fullName evidence="5">Six-hairpin glycosidase</fullName>
    </recommendedName>
</protein>
<dbReference type="OrthoDB" id="4138492at2759"/>
<reference evidence="3 4" key="1">
    <citation type="journal article" date="2011" name="J. Gen. Appl. Microbiol.">
        <title>Draft genome sequencing of the enigmatic basidiomycete Mixia osmundae.</title>
        <authorList>
            <person name="Nishida H."/>
            <person name="Nagatsuka Y."/>
            <person name="Sugiyama J."/>
        </authorList>
    </citation>
    <scope>NUCLEOTIDE SEQUENCE [LARGE SCALE GENOMIC DNA]</scope>
    <source>
        <strain evidence="4">CBS 9802 / IAM 14324 / JCM 22182 / KY 12970</strain>
    </source>
</reference>
<feature type="signal peptide" evidence="2">
    <location>
        <begin position="1"/>
        <end position="29"/>
    </location>
</feature>
<dbReference type="Gene3D" id="1.50.10.10">
    <property type="match status" value="1"/>
</dbReference>
<dbReference type="PANTHER" id="PTHR41814">
    <property type="entry name" value="EXPRESSED PROTEIN"/>
    <property type="match status" value="1"/>
</dbReference>
<keyword evidence="1" id="KW-0378">Hydrolase</keyword>
<accession>G7DV79</accession>
<dbReference type="InterPro" id="IPR010905">
    <property type="entry name" value="Glyco_hydro_88"/>
</dbReference>
<dbReference type="Proteomes" id="UP000009131">
    <property type="component" value="Unassembled WGS sequence"/>
</dbReference>
<comment type="caution">
    <text evidence="3">The sequence shown here is derived from an EMBL/GenBank/DDBJ whole genome shotgun (WGS) entry which is preliminary data.</text>
</comment>
<evidence type="ECO:0000256" key="1">
    <source>
        <dbReference type="ARBA" id="ARBA00022801"/>
    </source>
</evidence>
<name>G7DV79_MIXOS</name>
<evidence type="ECO:0008006" key="5">
    <source>
        <dbReference type="Google" id="ProtNLM"/>
    </source>
</evidence>
<dbReference type="InterPro" id="IPR012341">
    <property type="entry name" value="6hp_glycosidase-like_sf"/>
</dbReference>
<dbReference type="GO" id="GO:0005975">
    <property type="term" value="P:carbohydrate metabolic process"/>
    <property type="evidence" value="ECO:0007669"/>
    <property type="project" value="InterPro"/>
</dbReference>
<reference evidence="3 4" key="2">
    <citation type="journal article" date="2012" name="Open Biol.">
        <title>Characteristics of nucleosomes and linker DNA regions on the genome of the basidiomycete Mixia osmundae revealed by mono- and dinucleosome mapping.</title>
        <authorList>
            <person name="Nishida H."/>
            <person name="Kondo S."/>
            <person name="Matsumoto T."/>
            <person name="Suzuki Y."/>
            <person name="Yoshikawa H."/>
            <person name="Taylor T.D."/>
            <person name="Sugiyama J."/>
        </authorList>
    </citation>
    <scope>NUCLEOTIDE SEQUENCE [LARGE SCALE GENOMIC DNA]</scope>
    <source>
        <strain evidence="4">CBS 9802 / IAM 14324 / JCM 22182 / KY 12970</strain>
    </source>
</reference>
<proteinExistence type="predicted"/>
<keyword evidence="4" id="KW-1185">Reference proteome</keyword>
<dbReference type="AlphaFoldDB" id="G7DV79"/>
<evidence type="ECO:0000256" key="2">
    <source>
        <dbReference type="SAM" id="SignalP"/>
    </source>
</evidence>
<organism evidence="3 4">
    <name type="scientific">Mixia osmundae (strain CBS 9802 / IAM 14324 / JCM 22182 / KY 12970)</name>
    <dbReference type="NCBI Taxonomy" id="764103"/>
    <lineage>
        <taxon>Eukaryota</taxon>
        <taxon>Fungi</taxon>
        <taxon>Dikarya</taxon>
        <taxon>Basidiomycota</taxon>
        <taxon>Pucciniomycotina</taxon>
        <taxon>Mixiomycetes</taxon>
        <taxon>Mixiales</taxon>
        <taxon>Mixiaceae</taxon>
        <taxon>Mixia</taxon>
    </lineage>
</organism>
<dbReference type="GO" id="GO:0016787">
    <property type="term" value="F:hydrolase activity"/>
    <property type="evidence" value="ECO:0007669"/>
    <property type="project" value="UniProtKB-KW"/>
</dbReference>